<name>A0A7X9SJW2_CLOBE</name>
<organism evidence="5 6">
    <name type="scientific">Clostridium beijerinckii</name>
    <name type="common">Clostridium MP</name>
    <dbReference type="NCBI Taxonomy" id="1520"/>
    <lineage>
        <taxon>Bacteria</taxon>
        <taxon>Bacillati</taxon>
        <taxon>Bacillota</taxon>
        <taxon>Clostridia</taxon>
        <taxon>Eubacteriales</taxon>
        <taxon>Clostridiaceae</taxon>
        <taxon>Clostridium</taxon>
    </lineage>
</organism>
<gene>
    <name evidence="5" type="ORF">HF849_00660</name>
</gene>
<protein>
    <recommendedName>
        <fullName evidence="4">Aminoglycoside N(3)-acetyltransferase</fullName>
        <ecNumber evidence="4">2.3.1.-</ecNumber>
    </recommendedName>
</protein>
<evidence type="ECO:0000256" key="1">
    <source>
        <dbReference type="ARBA" id="ARBA00006383"/>
    </source>
</evidence>
<dbReference type="EMBL" id="JABAGD010000001">
    <property type="protein sequence ID" value="NMF03266.1"/>
    <property type="molecule type" value="Genomic_DNA"/>
</dbReference>
<dbReference type="Pfam" id="PF02522">
    <property type="entry name" value="Antibiotic_NAT"/>
    <property type="match status" value="1"/>
</dbReference>
<dbReference type="EC" id="2.3.1.-" evidence="4"/>
<evidence type="ECO:0000313" key="5">
    <source>
        <dbReference type="EMBL" id="NMF03266.1"/>
    </source>
</evidence>
<dbReference type="PANTHER" id="PTHR11104:SF0">
    <property type="entry name" value="SPBETA PROPHAGE-DERIVED AMINOGLYCOSIDE N(3')-ACETYLTRANSFERASE-LIKE PROTEIN YOKD"/>
    <property type="match status" value="1"/>
</dbReference>
<evidence type="ECO:0000256" key="2">
    <source>
        <dbReference type="ARBA" id="ARBA00022679"/>
    </source>
</evidence>
<dbReference type="SUPFAM" id="SSF110710">
    <property type="entry name" value="TTHA0583/YokD-like"/>
    <property type="match status" value="1"/>
</dbReference>
<proteinExistence type="inferred from homology"/>
<reference evidence="5 6" key="1">
    <citation type="submission" date="2020-04" db="EMBL/GenBank/DDBJ databases">
        <authorList>
            <person name="Hitch T.C.A."/>
            <person name="Wylensek D."/>
            <person name="Clavel T."/>
        </authorList>
    </citation>
    <scope>NUCLEOTIDE SEQUENCE [LARGE SCALE GENOMIC DNA]</scope>
    <source>
        <strain evidence="5 6">WB01_NA02</strain>
    </source>
</reference>
<dbReference type="RefSeq" id="WP_168980777.1">
    <property type="nucleotide sequence ID" value="NZ_JABAGD010000001.1"/>
</dbReference>
<evidence type="ECO:0000256" key="3">
    <source>
        <dbReference type="ARBA" id="ARBA00023315"/>
    </source>
</evidence>
<keyword evidence="2 4" id="KW-0808">Transferase</keyword>
<accession>A0A7X9SJW2</accession>
<sequence>MEESKSISLYESDEKNIHYEDVVKALKSLGIRKGDTLLVHSDVSVFGKPIRDKKLLLDSLVYALQEVVGRNGTIVMPTFTYSFCNGKIYDKKKSRSTVGALTEHFRNMEGVKRTSHPIFSFAIWGKNTEYLLDTSKDSFDKNSVFGKIHSLGGKMVSIGSTFEAFTFMHYIEQSYGVPHRYMKVFKGTIVENSKTYEDEYTYYVRSLEGNVIVNFERFEKYLKEKNLIYYERLGNSNILLAECNTVFEEGFKLLSQNPFYLLKENPF</sequence>
<keyword evidence="3 4" id="KW-0012">Acyltransferase</keyword>
<dbReference type="InterPro" id="IPR028345">
    <property type="entry name" value="Antibiotic_NAT-like"/>
</dbReference>
<dbReference type="GO" id="GO:0046353">
    <property type="term" value="F:aminoglycoside 3-N-acetyltransferase activity"/>
    <property type="evidence" value="ECO:0007669"/>
    <property type="project" value="UniProtKB-EC"/>
</dbReference>
<dbReference type="AlphaFoldDB" id="A0A7X9SJW2"/>
<evidence type="ECO:0000256" key="4">
    <source>
        <dbReference type="RuleBase" id="RU365031"/>
    </source>
</evidence>
<dbReference type="GO" id="GO:0046677">
    <property type="term" value="P:response to antibiotic"/>
    <property type="evidence" value="ECO:0007669"/>
    <property type="project" value="UniProtKB-KW"/>
</dbReference>
<comment type="caution">
    <text evidence="5">The sequence shown here is derived from an EMBL/GenBank/DDBJ whole genome shotgun (WGS) entry which is preliminary data.</text>
</comment>
<keyword evidence="4" id="KW-0046">Antibiotic resistance</keyword>
<dbReference type="InterPro" id="IPR003679">
    <property type="entry name" value="Amioglycoside_AcTrfase"/>
</dbReference>
<dbReference type="Proteomes" id="UP000587880">
    <property type="component" value="Unassembled WGS sequence"/>
</dbReference>
<comment type="similarity">
    <text evidence="1 4">Belongs to the antibiotic N-acetyltransferase family.</text>
</comment>
<comment type="catalytic activity">
    <reaction evidence="4">
        <text>a 2-deoxystreptamine antibiotic + acetyl-CoA = an N(3)-acetyl-2-deoxystreptamine antibiotic + CoA + H(+)</text>
        <dbReference type="Rhea" id="RHEA:12665"/>
        <dbReference type="ChEBI" id="CHEBI:15378"/>
        <dbReference type="ChEBI" id="CHEBI:57287"/>
        <dbReference type="ChEBI" id="CHEBI:57288"/>
        <dbReference type="ChEBI" id="CHEBI:57921"/>
        <dbReference type="ChEBI" id="CHEBI:77452"/>
        <dbReference type="EC" id="2.3.1.81"/>
    </reaction>
</comment>
<evidence type="ECO:0000313" key="6">
    <source>
        <dbReference type="Proteomes" id="UP000587880"/>
    </source>
</evidence>
<dbReference type="PANTHER" id="PTHR11104">
    <property type="entry name" value="AMINOGLYCOSIDE N3-ACETYLTRANSFERASE"/>
    <property type="match status" value="1"/>
</dbReference>